<protein>
    <submittedName>
        <fullName evidence="1">Uncharacterized protein</fullName>
    </submittedName>
</protein>
<name>A0A7W6RFI9_9PROT</name>
<gene>
    <name evidence="1" type="ORF">GGD89_003271</name>
</gene>
<dbReference type="EMBL" id="JACIGK010000030">
    <property type="protein sequence ID" value="MBB4267624.1"/>
    <property type="molecule type" value="Genomic_DNA"/>
</dbReference>
<evidence type="ECO:0000313" key="2">
    <source>
        <dbReference type="Proteomes" id="UP000554286"/>
    </source>
</evidence>
<comment type="caution">
    <text evidence="1">The sequence shown here is derived from an EMBL/GenBank/DDBJ whole genome shotgun (WGS) entry which is preliminary data.</text>
</comment>
<organism evidence="1 2">
    <name type="scientific">Roseospira visakhapatnamensis</name>
    <dbReference type="NCBI Taxonomy" id="390880"/>
    <lineage>
        <taxon>Bacteria</taxon>
        <taxon>Pseudomonadati</taxon>
        <taxon>Pseudomonadota</taxon>
        <taxon>Alphaproteobacteria</taxon>
        <taxon>Rhodospirillales</taxon>
        <taxon>Rhodospirillaceae</taxon>
        <taxon>Roseospira</taxon>
    </lineage>
</organism>
<proteinExistence type="predicted"/>
<reference evidence="1 2" key="1">
    <citation type="submission" date="2020-08" db="EMBL/GenBank/DDBJ databases">
        <title>Genome sequencing of Purple Non-Sulfur Bacteria from various extreme environments.</title>
        <authorList>
            <person name="Mayer M."/>
        </authorList>
    </citation>
    <scope>NUCLEOTIDE SEQUENCE [LARGE SCALE GENOMIC DNA]</scope>
    <source>
        <strain evidence="1 2">JA131</strain>
    </source>
</reference>
<accession>A0A7W6RFI9</accession>
<dbReference type="AlphaFoldDB" id="A0A7W6RFI9"/>
<dbReference type="Proteomes" id="UP000554286">
    <property type="component" value="Unassembled WGS sequence"/>
</dbReference>
<keyword evidence="2" id="KW-1185">Reference proteome</keyword>
<evidence type="ECO:0000313" key="1">
    <source>
        <dbReference type="EMBL" id="MBB4267624.1"/>
    </source>
</evidence>
<dbReference type="RefSeq" id="WP_184047311.1">
    <property type="nucleotide sequence ID" value="NZ_JACIGK010000030.1"/>
</dbReference>
<sequence length="314" mass="33939">MTRSACRIDQAARRLLTAIAATREAQVLAMALEHYGGTGARLIQAGLLRRHGSTIVGIADDGLDDSLVTIGSHPITGRPGHLGNTAWQDDEEASLRQIYALDMQLLGRRVVAGLDCSLAGDPVPYLDGTVLDFGMARLPRRRSQVGIWLARGLSDTRRDGAFRDLAGRRPSPGLRLVIALDPNDHSAPAFLRGHDFVALGDVVDHEDGLAVDPEILSARLLKGPDHKGPVWVSGDGGVLIVHGRQHEFTGTKQKIAVTMLAEAWLNGDPVLPVARIIEEAECGRSVKRLKDLFGGHATWHDVIHESGSNCWLEI</sequence>